<dbReference type="GO" id="GO:0006313">
    <property type="term" value="P:DNA transposition"/>
    <property type="evidence" value="ECO:0007669"/>
    <property type="project" value="InterPro"/>
</dbReference>
<dbReference type="GO" id="GO:0004803">
    <property type="term" value="F:transposase activity"/>
    <property type="evidence" value="ECO:0007669"/>
    <property type="project" value="InterPro"/>
</dbReference>
<gene>
    <name evidence="2" type="ORF">A3F08_00175</name>
</gene>
<accession>A0A1F5EIE0</accession>
<dbReference type="SMART" id="SM01321">
    <property type="entry name" value="Y1_Tnp"/>
    <property type="match status" value="1"/>
</dbReference>
<dbReference type="Pfam" id="PF01797">
    <property type="entry name" value="Y1_Tnp"/>
    <property type="match status" value="1"/>
</dbReference>
<sequence length="218" mass="25901">MIIRPKFRNDNVYHVYNRGVAKQKIFHDEQDYRHFLFTLSYYREEKLERRLSKVSSDERNEILSKEPKNPLVEILAYCLMPNHFHLILRQLTDGGISTFLRRSMNSYTRAYNTRYNRVGTIFQGRFAAVLIENDEQLLHVCRYNDLNPFVAKIVKAPKDYEWSSFESNYLHKVSSRLCHPEFVLSIVGSPERYQKFVEDYASYAQDLASIKNKLIDLN</sequence>
<dbReference type="GO" id="GO:0003677">
    <property type="term" value="F:DNA binding"/>
    <property type="evidence" value="ECO:0007669"/>
    <property type="project" value="InterPro"/>
</dbReference>
<dbReference type="InterPro" id="IPR002686">
    <property type="entry name" value="Transposase_17"/>
</dbReference>
<dbReference type="Gene3D" id="3.30.70.1290">
    <property type="entry name" value="Transposase IS200-like"/>
    <property type="match status" value="1"/>
</dbReference>
<feature type="domain" description="Transposase IS200-like" evidence="1">
    <location>
        <begin position="8"/>
        <end position="147"/>
    </location>
</feature>
<organism evidence="2 3">
    <name type="scientific">Candidatus Berkelbacteria bacterium RIFCSPHIGHO2_12_FULL_36_9</name>
    <dbReference type="NCBI Taxonomy" id="1797469"/>
    <lineage>
        <taxon>Bacteria</taxon>
        <taxon>Candidatus Berkelbacteria</taxon>
    </lineage>
</organism>
<name>A0A1F5EIE0_9BACT</name>
<dbReference type="PANTHER" id="PTHR34322">
    <property type="entry name" value="TRANSPOSASE, Y1_TNP DOMAIN-CONTAINING"/>
    <property type="match status" value="1"/>
</dbReference>
<dbReference type="AlphaFoldDB" id="A0A1F5EIE0"/>
<dbReference type="SUPFAM" id="SSF143422">
    <property type="entry name" value="Transposase IS200-like"/>
    <property type="match status" value="1"/>
</dbReference>
<proteinExistence type="predicted"/>
<protein>
    <recommendedName>
        <fullName evidence="1">Transposase IS200-like domain-containing protein</fullName>
    </recommendedName>
</protein>
<dbReference type="InterPro" id="IPR036515">
    <property type="entry name" value="Transposase_17_sf"/>
</dbReference>
<reference evidence="2 3" key="1">
    <citation type="journal article" date="2016" name="Nat. Commun.">
        <title>Thousands of microbial genomes shed light on interconnected biogeochemical processes in an aquifer system.</title>
        <authorList>
            <person name="Anantharaman K."/>
            <person name="Brown C.T."/>
            <person name="Hug L.A."/>
            <person name="Sharon I."/>
            <person name="Castelle C.J."/>
            <person name="Probst A.J."/>
            <person name="Thomas B.C."/>
            <person name="Singh A."/>
            <person name="Wilkins M.J."/>
            <person name="Karaoz U."/>
            <person name="Brodie E.L."/>
            <person name="Williams K.H."/>
            <person name="Hubbard S.S."/>
            <person name="Banfield J.F."/>
        </authorList>
    </citation>
    <scope>NUCLEOTIDE SEQUENCE [LARGE SCALE GENOMIC DNA]</scope>
</reference>
<dbReference type="EMBL" id="MEZV01000022">
    <property type="protein sequence ID" value="OGD66974.1"/>
    <property type="molecule type" value="Genomic_DNA"/>
</dbReference>
<evidence type="ECO:0000313" key="2">
    <source>
        <dbReference type="EMBL" id="OGD66974.1"/>
    </source>
</evidence>
<dbReference type="PANTHER" id="PTHR34322:SF2">
    <property type="entry name" value="TRANSPOSASE IS200-LIKE DOMAIN-CONTAINING PROTEIN"/>
    <property type="match status" value="1"/>
</dbReference>
<dbReference type="Proteomes" id="UP000176451">
    <property type="component" value="Unassembled WGS sequence"/>
</dbReference>
<evidence type="ECO:0000259" key="1">
    <source>
        <dbReference type="SMART" id="SM01321"/>
    </source>
</evidence>
<evidence type="ECO:0000313" key="3">
    <source>
        <dbReference type="Proteomes" id="UP000176451"/>
    </source>
</evidence>
<comment type="caution">
    <text evidence="2">The sequence shown here is derived from an EMBL/GenBank/DDBJ whole genome shotgun (WGS) entry which is preliminary data.</text>
</comment>